<proteinExistence type="predicted"/>
<dbReference type="AlphaFoldDB" id="A0A975IU62"/>
<evidence type="ECO:0000256" key="1">
    <source>
        <dbReference type="ARBA" id="ARBA00022801"/>
    </source>
</evidence>
<sequence length="271" mass="29056">MLAGAELTKVEVDGVQIAVERIGHGAPVVCLTAVGHDARDFDPLAQRCPDGFEFIRIEWPSHGRSGPDHEPVDPGRYAELLAGVLGVLGVSRPVLIGNSIGGATAVRYAAALPVRGLVLCDSGGLVAVDATARRFCGLVEAFFAAGERGAAWFRAAYALYYRLVLPTRAAAAHRREIVRNGPRLAPQLRQAWASFARPEADIRDLAANLDIPIWVAWAKSDRVIPLSFCRPAIDRLKRASLTVFPGGHSPFLEQPDSFAKGFRAFAAGLGD</sequence>
<dbReference type="InterPro" id="IPR029058">
    <property type="entry name" value="AB_hydrolase_fold"/>
</dbReference>
<dbReference type="PANTHER" id="PTHR43798:SF31">
    <property type="entry name" value="AB HYDROLASE SUPERFAMILY PROTEIN YCLE"/>
    <property type="match status" value="1"/>
</dbReference>
<dbReference type="Pfam" id="PF12697">
    <property type="entry name" value="Abhydrolase_6"/>
    <property type="match status" value="1"/>
</dbReference>
<protein>
    <submittedName>
        <fullName evidence="3">Alpha/beta hydrolase</fullName>
    </submittedName>
</protein>
<accession>A0A975IU62</accession>
<evidence type="ECO:0000313" key="3">
    <source>
        <dbReference type="EMBL" id="QUD87468.1"/>
    </source>
</evidence>
<evidence type="ECO:0000313" key="4">
    <source>
        <dbReference type="Proteomes" id="UP000676409"/>
    </source>
</evidence>
<name>A0A975IU62_9CAUL</name>
<dbReference type="KEGG" id="caul:KCG34_20815"/>
<dbReference type="EMBL" id="CP073078">
    <property type="protein sequence ID" value="QUD87468.1"/>
    <property type="molecule type" value="Genomic_DNA"/>
</dbReference>
<dbReference type="PRINTS" id="PR00111">
    <property type="entry name" value="ABHYDROLASE"/>
</dbReference>
<evidence type="ECO:0000259" key="2">
    <source>
        <dbReference type="Pfam" id="PF12697"/>
    </source>
</evidence>
<dbReference type="InterPro" id="IPR050266">
    <property type="entry name" value="AB_hydrolase_sf"/>
</dbReference>
<keyword evidence="4" id="KW-1185">Reference proteome</keyword>
<keyword evidence="1 3" id="KW-0378">Hydrolase</keyword>
<dbReference type="PANTHER" id="PTHR43798">
    <property type="entry name" value="MONOACYLGLYCEROL LIPASE"/>
    <property type="match status" value="1"/>
</dbReference>
<dbReference type="SUPFAM" id="SSF53474">
    <property type="entry name" value="alpha/beta-Hydrolases"/>
    <property type="match status" value="1"/>
</dbReference>
<feature type="domain" description="AB hydrolase-1" evidence="2">
    <location>
        <begin position="29"/>
        <end position="259"/>
    </location>
</feature>
<dbReference type="GO" id="GO:0016020">
    <property type="term" value="C:membrane"/>
    <property type="evidence" value="ECO:0007669"/>
    <property type="project" value="TreeGrafter"/>
</dbReference>
<dbReference type="GO" id="GO:0016787">
    <property type="term" value="F:hydrolase activity"/>
    <property type="evidence" value="ECO:0007669"/>
    <property type="project" value="UniProtKB-KW"/>
</dbReference>
<dbReference type="RefSeq" id="WP_211937520.1">
    <property type="nucleotide sequence ID" value="NZ_CP073078.1"/>
</dbReference>
<organism evidence="3 4">
    <name type="scientific">Phenylobacterium montanum</name>
    <dbReference type="NCBI Taxonomy" id="2823693"/>
    <lineage>
        <taxon>Bacteria</taxon>
        <taxon>Pseudomonadati</taxon>
        <taxon>Pseudomonadota</taxon>
        <taxon>Alphaproteobacteria</taxon>
        <taxon>Caulobacterales</taxon>
        <taxon>Caulobacteraceae</taxon>
        <taxon>Phenylobacterium</taxon>
    </lineage>
</organism>
<reference evidence="3" key="1">
    <citation type="submission" date="2021-04" db="EMBL/GenBank/DDBJ databases">
        <title>The complete genome sequence of Caulobacter sp. S6.</title>
        <authorList>
            <person name="Tang Y."/>
            <person name="Ouyang W."/>
            <person name="Liu Q."/>
            <person name="Huang B."/>
            <person name="Guo Z."/>
            <person name="Lei P."/>
        </authorList>
    </citation>
    <scope>NUCLEOTIDE SEQUENCE</scope>
    <source>
        <strain evidence="3">S6</strain>
    </source>
</reference>
<dbReference type="Proteomes" id="UP000676409">
    <property type="component" value="Chromosome"/>
</dbReference>
<gene>
    <name evidence="3" type="ORF">KCG34_20815</name>
</gene>
<dbReference type="InterPro" id="IPR000073">
    <property type="entry name" value="AB_hydrolase_1"/>
</dbReference>
<dbReference type="Gene3D" id="3.40.50.1820">
    <property type="entry name" value="alpha/beta hydrolase"/>
    <property type="match status" value="1"/>
</dbReference>